<dbReference type="Proteomes" id="UP000279271">
    <property type="component" value="Unassembled WGS sequence"/>
</dbReference>
<protein>
    <submittedName>
        <fullName evidence="2">Uncharacterized protein</fullName>
    </submittedName>
</protein>
<dbReference type="AlphaFoldDB" id="A0A3M7L2N2"/>
<dbReference type="EMBL" id="QOKY01000159">
    <property type="protein sequence ID" value="RMZ55802.1"/>
    <property type="molecule type" value="Genomic_DNA"/>
</dbReference>
<feature type="region of interest" description="Disordered" evidence="1">
    <location>
        <begin position="208"/>
        <end position="230"/>
    </location>
</feature>
<evidence type="ECO:0000313" key="3">
    <source>
        <dbReference type="Proteomes" id="UP000279271"/>
    </source>
</evidence>
<feature type="compositionally biased region" description="Polar residues" evidence="1">
    <location>
        <begin position="83"/>
        <end position="93"/>
    </location>
</feature>
<organism evidence="2 3">
    <name type="scientific">Auxenochlorella protothecoides</name>
    <name type="common">Green microalga</name>
    <name type="synonym">Chlorella protothecoides</name>
    <dbReference type="NCBI Taxonomy" id="3075"/>
    <lineage>
        <taxon>Eukaryota</taxon>
        <taxon>Viridiplantae</taxon>
        <taxon>Chlorophyta</taxon>
        <taxon>core chlorophytes</taxon>
        <taxon>Trebouxiophyceae</taxon>
        <taxon>Chlorellales</taxon>
        <taxon>Chlorellaceae</taxon>
        <taxon>Auxenochlorella</taxon>
    </lineage>
</organism>
<feature type="region of interest" description="Disordered" evidence="1">
    <location>
        <begin position="80"/>
        <end position="166"/>
    </location>
</feature>
<accession>A0A3M7L2N2</accession>
<proteinExistence type="predicted"/>
<sequence>MDKPCKHIINVRRKRCPDLADHHLKCFLESKLGTFEGGLHRMLTAVREDKAAAAKRSKLRDAHSVAVAANAIHPHQAIEAINNPRTDTGSTVASKAGTGRRRGKEPVPMADPLTDTWPDLASASAEPDTQRLDSATGPHLVDRSSAPAPPVSLPGNPAPSPESDPGLKEAVQRLATRIKLIAEEGVRAKHGALYKYLVEAETPVLPADRLIPSPPSNKSRPKHTESAPTLRGVVAGGGRLFRRAN</sequence>
<name>A0A3M7L2N2_AUXPR</name>
<feature type="compositionally biased region" description="Pro residues" evidence="1">
    <location>
        <begin position="147"/>
        <end position="162"/>
    </location>
</feature>
<evidence type="ECO:0000313" key="2">
    <source>
        <dbReference type="EMBL" id="RMZ55802.1"/>
    </source>
</evidence>
<gene>
    <name evidence="2" type="ORF">APUTEX25_005843</name>
</gene>
<comment type="caution">
    <text evidence="2">The sequence shown here is derived from an EMBL/GenBank/DDBJ whole genome shotgun (WGS) entry which is preliminary data.</text>
</comment>
<reference evidence="3" key="1">
    <citation type="journal article" date="2018" name="Algal Res.">
        <title>Characterization of plant carbon substrate utilization by Auxenochlorella protothecoides.</title>
        <authorList>
            <person name="Vogler B.W."/>
            <person name="Starkenburg S.R."/>
            <person name="Sudasinghe N."/>
            <person name="Schambach J.Y."/>
            <person name="Rollin J.A."/>
            <person name="Pattathil S."/>
            <person name="Barry A.N."/>
        </authorList>
    </citation>
    <scope>NUCLEOTIDE SEQUENCE [LARGE SCALE GENOMIC DNA]</scope>
    <source>
        <strain evidence="3">UTEX 25</strain>
    </source>
</reference>
<evidence type="ECO:0000256" key="1">
    <source>
        <dbReference type="SAM" id="MobiDB-lite"/>
    </source>
</evidence>